<dbReference type="PANTHER" id="PTHR45627">
    <property type="entry name" value="ADENYLATE CYCLASE TYPE 1"/>
    <property type="match status" value="1"/>
</dbReference>
<keyword evidence="10" id="KW-0175">Coiled coil</keyword>
<sequence length="2468" mass="289539">MLYRIIEKVYKQIPLKYQQRLKDIEFENSQTMRIEFTNGIVQKTYNYEVLSNKIQLIQASTVIKEIVRIFIKMETLPIFPLIYLLTLPQLFWSEFFIILYTMLCLLMDMAVSYLILFYNLKQRWKFEENINKQKCRVLADIDQLLQTQNKSPSKKIEWQQLKLGQIVCLQKGEKSPAHILILESSQEQVLIDFKLKYPCPCTFINQASKTKGIMTKFLINLSGWIQFQNCKQGTIKLKNDPKTTQFTEANIIYRGQILNQTDWIFGIAIQVGHGCFQQIDRYYNWNHYNQNSFYLFLISVLIFLILLIPKLIIQQFQEFPTYQNSIIMCLLILPQNYFIINQFWLLIHQFNIKKLEIKESHDKKQKLIKEQQQQFLEQPNPMLQEYDKKVLIQVQKVVSTNNLDVHIALNKKNPAYSKIYQYNQLTNQNILEFMKTDVIVFENPQQILKDNVRVCLIIHDKNRYYFNYEKLQNLIEKTSPSQKQNYDKLLLDTNRFQAYDEQKTQDIDLLLAEKLQPSLRIVEEKKPIQKIGFLKEQNKINLLQKELKDSKDSQKQSNEQQKLNPYSSFRKQSARNLFQSNTLAQQQKDTYIQQQLLTQQIPSQSQNIISYQNSPQIQRQRSSNHLSQSQLNINIKSQGGSLKNIIPTQQDLSNDQILGDVFNEQDFINKLFNKSDVTSNEILIVLLICNNIESVYNKKQKKIENLYYNSLDESIQDFVKIFDYKFISSSTIDNFKVEYKQDQIVKKVVSIQGVVKIFDIIALLQPTENRQNTLSILVKDPESFELDEGALLYTRQEISEKNYNNQRYPQINEIIEEMFWDGQKSIKYLKKQLNFQQTQQFLNKLNSINETYGNREVELDNLYQQIEQDSQLFFILGLKQFIPMKSQQVPQDIWNNNLNKEKMFQIILKNNYKTCFVIDTYEELMSFLRTYHITQKNSIDLFLEVNSIHYKFRQSIENLIEKQNIFEVQQQKLIENFIVINAETLEAIVKDDYLKYHFVVLFYFSQGVGAYQLDEKQKGKLLKLITITERYITSIGSRLDNQYFFYKSNYSFNILTQDPQCALSNPNFLIANVDQMFKLLFYYCPTTYLNYESIILIQIYRCFLFGFLTYMIDYQNPFHSLDELIFFYLVPCNIITCIINYDNFMHQKIFENNQFEIYRKRLELIKNSNIYLKIIKIISIALLDSILVEICFNIFDIFQNQELENYSLFIFIILELIEKQKYFLAQLNSYYDLGKMLKLILSYIILLFLLLLVYGLVITDIIYQLSSINVIFWIFGLIFTLSISYILQKSLMITEFSFSCHNDIQYHIENQIEIEKLNKSLKDLNKQNSNEAKLFIEKLFEGKDFMDDCLQKKIKGDQQMTDQMEKDLKFTDKKTEKDFLNSLKPQNKYIYFIYELTIFGIRIYQQINNIKIAYLVISIVQLVVMSLLPLIQISKFKPLVLLSLRFLFFIVLHSLLDTNINETLMFIISISLTHHPQLGINGYYFVCFITTILDMLMVGIFNNANPYYIINHGLILLETSLPLLFQVYKTEFLQRYQYILQNKLLDEYKKLNDALGLLMPRFIKERMSKGQIQISEDQGDVAILFCDIYDFDDIIRNEQIKVVEFLDNLYRQFDQFCQANELQKIETVGKTYMAAGGLKDYNMSDNLNPTERILDAALQMQESVKTMKYGDKKAVVLKIGIHYGRVVAGVIGAHKPQFSLIGDTVNTTSRVCSTSEPGIITLSQQAYEKVSNKKYQFKLREIEAKGKGTIKTYQFIKGNKKQQQAILKIADDISKSPNPQKQNSMIKKISENLKNKQKTILKKVSLNEEKQDIGPITLQNTNMNVNTKLIPNAIPQSIQPMIRASSRSVFNSSYQMGLLTPNEQDQDSNNNNNNNNNNINNKVDEKEKNNINNIQGDGLKSSIPLGGYVAIGSYTKRISNLAFELNPIKSRKSIYKRTGTKTNIPDQEQNLGIGASGQKMTESIKVDLPVVKRKRTKIIAEKQMDLMNRIESLSVHKTPKEMKLQSYMEELEIRKLIDIEDSIYQNEYHLKNMEEKVEFQKYGIQESDYKSDSHDTYFSIYDQYKDFDIKQVKIFIVFLVILLLIKNLVYYLSSTMSEMLQVIIIFKSIISLVLSIIIYHIKKILILKILIGFYFIIFCINDTLIIYVHNIEMEIIFLISQITAVYINLFYLQIYNRKDRIKLSTLYTILILINLVYNEYILDIILFQICILVSSLIIQEKELKLLAENYQCFSQFESKNAKQTQILQYLLPQHIIGRFFSTDITTTDNFTDVFENCTILFADIAGFTKYSSSVEPEQVVNMLRILFQQFDEACQKFQVYKLYTIGDCYVCMGIIDANNRDPVGEAINVVLFGLKMIQIIQQINKDPQFQHLNMRIGAHTGRVIGGVVGTDVVRYDIYGEDVTTANKMESKGQEGKIMVSQATKDLIESDDECIGIFDFEFAQEVYLSQNNTTISTYFVNFDQNDDGQ</sequence>
<evidence type="ECO:0000256" key="8">
    <source>
        <dbReference type="ARBA" id="ARBA00023239"/>
    </source>
</evidence>
<dbReference type="PROSITE" id="PS00452">
    <property type="entry name" value="GUANYLATE_CYCLASE_1"/>
    <property type="match status" value="1"/>
</dbReference>
<keyword evidence="7 12" id="KW-0472">Membrane</keyword>
<evidence type="ECO:0000256" key="2">
    <source>
        <dbReference type="ARBA" id="ARBA00004370"/>
    </source>
</evidence>
<dbReference type="CDD" id="cd07302">
    <property type="entry name" value="CHD"/>
    <property type="match status" value="2"/>
</dbReference>
<dbReference type="InterPro" id="IPR001054">
    <property type="entry name" value="A/G_cyclase"/>
</dbReference>
<keyword evidence="5 12" id="KW-1133">Transmembrane helix</keyword>
<feature type="transmembrane region" description="Helical" evidence="12">
    <location>
        <begin position="1270"/>
        <end position="1287"/>
    </location>
</feature>
<evidence type="ECO:0000256" key="7">
    <source>
        <dbReference type="ARBA" id="ARBA00023136"/>
    </source>
</evidence>
<feature type="domain" description="Guanylate cyclase" evidence="13">
    <location>
        <begin position="2278"/>
        <end position="2409"/>
    </location>
</feature>
<evidence type="ECO:0000256" key="3">
    <source>
        <dbReference type="ARBA" id="ARBA00022692"/>
    </source>
</evidence>
<evidence type="ECO:0000256" key="4">
    <source>
        <dbReference type="ARBA" id="ARBA00022741"/>
    </source>
</evidence>
<feature type="region of interest" description="Disordered" evidence="11">
    <location>
        <begin position="1859"/>
        <end position="1883"/>
    </location>
</feature>
<keyword evidence="6" id="KW-0115">cAMP biosynthesis</keyword>
<feature type="transmembrane region" description="Helical" evidence="12">
    <location>
        <begin position="1124"/>
        <end position="1141"/>
    </location>
</feature>
<feature type="transmembrane region" description="Helical" evidence="12">
    <location>
        <begin position="1088"/>
        <end position="1112"/>
    </location>
</feature>
<comment type="cofactor">
    <cofactor evidence="1">
        <name>Mg(2+)</name>
        <dbReference type="ChEBI" id="CHEBI:18420"/>
    </cofactor>
</comment>
<dbReference type="GO" id="GO:0007189">
    <property type="term" value="P:adenylate cyclase-activating G protein-coupled receptor signaling pathway"/>
    <property type="evidence" value="ECO:0007669"/>
    <property type="project" value="TreeGrafter"/>
</dbReference>
<feature type="transmembrane region" description="Helical" evidence="12">
    <location>
        <begin position="325"/>
        <end position="347"/>
    </location>
</feature>
<feature type="transmembrane region" description="Helical" evidence="12">
    <location>
        <begin position="2186"/>
        <end position="2218"/>
    </location>
</feature>
<dbReference type="PANTHER" id="PTHR45627:SF12">
    <property type="entry name" value="ADENYLATE CYCLASE TYPE 2"/>
    <property type="match status" value="1"/>
</dbReference>
<feature type="transmembrane region" description="Helical" evidence="12">
    <location>
        <begin position="1507"/>
        <end position="1528"/>
    </location>
</feature>
<dbReference type="Pfam" id="PF00211">
    <property type="entry name" value="Guanylate_cyc"/>
    <property type="match status" value="2"/>
</dbReference>
<organism evidence="14 15">
    <name type="scientific">Paramecium primaurelia</name>
    <dbReference type="NCBI Taxonomy" id="5886"/>
    <lineage>
        <taxon>Eukaryota</taxon>
        <taxon>Sar</taxon>
        <taxon>Alveolata</taxon>
        <taxon>Ciliophora</taxon>
        <taxon>Intramacronucleata</taxon>
        <taxon>Oligohymenophorea</taxon>
        <taxon>Peniculida</taxon>
        <taxon>Parameciidae</taxon>
        <taxon>Paramecium</taxon>
    </lineage>
</organism>
<feature type="transmembrane region" description="Helical" evidence="12">
    <location>
        <begin position="97"/>
        <end position="118"/>
    </location>
</feature>
<dbReference type="GO" id="GO:0000166">
    <property type="term" value="F:nucleotide binding"/>
    <property type="evidence" value="ECO:0007669"/>
    <property type="project" value="UniProtKB-KW"/>
</dbReference>
<dbReference type="GO" id="GO:0004016">
    <property type="term" value="F:adenylate cyclase activity"/>
    <property type="evidence" value="ECO:0007669"/>
    <property type="project" value="TreeGrafter"/>
</dbReference>
<accession>A0A8S1L4B2</accession>
<feature type="region of interest" description="Disordered" evidence="11">
    <location>
        <begin position="548"/>
        <end position="569"/>
    </location>
</feature>
<evidence type="ECO:0000256" key="10">
    <source>
        <dbReference type="SAM" id="Coils"/>
    </source>
</evidence>
<evidence type="ECO:0000313" key="14">
    <source>
        <dbReference type="EMBL" id="CAD8061075.1"/>
    </source>
</evidence>
<evidence type="ECO:0000256" key="11">
    <source>
        <dbReference type="SAM" id="MobiDB-lite"/>
    </source>
</evidence>
<feature type="compositionally biased region" description="Polar residues" evidence="11">
    <location>
        <begin position="555"/>
        <end position="569"/>
    </location>
</feature>
<feature type="transmembrane region" description="Helical" evidence="12">
    <location>
        <begin position="2126"/>
        <end position="2149"/>
    </location>
</feature>
<feature type="transmembrane region" description="Helical" evidence="12">
    <location>
        <begin position="2074"/>
        <end position="2093"/>
    </location>
</feature>
<reference evidence="14" key="1">
    <citation type="submission" date="2021-01" db="EMBL/GenBank/DDBJ databases">
        <authorList>
            <consortium name="Genoscope - CEA"/>
            <person name="William W."/>
        </authorList>
    </citation>
    <scope>NUCLEOTIDE SEQUENCE</scope>
</reference>
<comment type="subcellular location">
    <subcellularLocation>
        <location evidence="2">Membrane</location>
    </subcellularLocation>
</comment>
<feature type="transmembrane region" description="Helical" evidence="12">
    <location>
        <begin position="1481"/>
        <end position="1501"/>
    </location>
</feature>
<evidence type="ECO:0000256" key="1">
    <source>
        <dbReference type="ARBA" id="ARBA00001946"/>
    </source>
</evidence>
<feature type="transmembrane region" description="Helical" evidence="12">
    <location>
        <begin position="2099"/>
        <end position="2119"/>
    </location>
</feature>
<feature type="compositionally biased region" description="Low complexity" evidence="11">
    <location>
        <begin position="1867"/>
        <end position="1881"/>
    </location>
</feature>
<keyword evidence="4" id="KW-0547">Nucleotide-binding</keyword>
<evidence type="ECO:0000256" key="5">
    <source>
        <dbReference type="ARBA" id="ARBA00022989"/>
    </source>
</evidence>
<feature type="transmembrane region" description="Helical" evidence="12">
    <location>
        <begin position="2155"/>
        <end position="2174"/>
    </location>
</feature>
<comment type="caution">
    <text evidence="14">The sequence shown here is derived from an EMBL/GenBank/DDBJ whole genome shotgun (WGS) entry which is preliminary data.</text>
</comment>
<dbReference type="EMBL" id="CAJJDM010000030">
    <property type="protein sequence ID" value="CAD8061075.1"/>
    <property type="molecule type" value="Genomic_DNA"/>
</dbReference>
<feature type="domain" description="Guanylate cyclase" evidence="13">
    <location>
        <begin position="1582"/>
        <end position="1712"/>
    </location>
</feature>
<feature type="transmembrane region" description="Helical" evidence="12">
    <location>
        <begin position="1439"/>
        <end position="1460"/>
    </location>
</feature>
<dbReference type="InterPro" id="IPR018297">
    <property type="entry name" value="A/G_cyclase_CS"/>
</dbReference>
<dbReference type="Proteomes" id="UP000688137">
    <property type="component" value="Unassembled WGS sequence"/>
</dbReference>
<evidence type="ECO:0000256" key="6">
    <source>
        <dbReference type="ARBA" id="ARBA00022998"/>
    </source>
</evidence>
<name>A0A8S1L4B2_PARPR</name>
<evidence type="ECO:0000313" key="15">
    <source>
        <dbReference type="Proteomes" id="UP000688137"/>
    </source>
</evidence>
<dbReference type="SMART" id="SM00044">
    <property type="entry name" value="CYCc"/>
    <property type="match status" value="2"/>
</dbReference>
<keyword evidence="3 12" id="KW-0812">Transmembrane</keyword>
<feature type="coiled-coil region" evidence="10">
    <location>
        <begin position="1307"/>
        <end position="1334"/>
    </location>
</feature>
<gene>
    <name evidence="14" type="ORF">PPRIM_AZ9-3.1.T0310126</name>
</gene>
<dbReference type="GO" id="GO:0035556">
    <property type="term" value="P:intracellular signal transduction"/>
    <property type="evidence" value="ECO:0007669"/>
    <property type="project" value="InterPro"/>
</dbReference>
<dbReference type="PROSITE" id="PS50125">
    <property type="entry name" value="GUANYLATE_CYCLASE_2"/>
    <property type="match status" value="2"/>
</dbReference>
<feature type="transmembrane region" description="Helical" evidence="12">
    <location>
        <begin position="69"/>
        <end position="91"/>
    </location>
</feature>
<keyword evidence="8 9" id="KW-0456">Lyase</keyword>
<dbReference type="GO" id="GO:0006171">
    <property type="term" value="P:cAMP biosynthetic process"/>
    <property type="evidence" value="ECO:0007669"/>
    <property type="project" value="UniProtKB-KW"/>
</dbReference>
<dbReference type="OMA" id="DECIGIF"/>
<proteinExistence type="inferred from homology"/>
<feature type="transmembrane region" description="Helical" evidence="12">
    <location>
        <begin position="1236"/>
        <end position="1258"/>
    </location>
</feature>
<feature type="transmembrane region" description="Helical" evidence="12">
    <location>
        <begin position="1412"/>
        <end position="1433"/>
    </location>
</feature>
<keyword evidence="15" id="KW-1185">Reference proteome</keyword>
<protein>
    <recommendedName>
        <fullName evidence="13">Guanylate cyclase domain-containing protein</fullName>
    </recommendedName>
</protein>
<feature type="transmembrane region" description="Helical" evidence="12">
    <location>
        <begin position="293"/>
        <end position="313"/>
    </location>
</feature>
<evidence type="ECO:0000259" key="13">
    <source>
        <dbReference type="PROSITE" id="PS50125"/>
    </source>
</evidence>
<evidence type="ECO:0000256" key="9">
    <source>
        <dbReference type="RuleBase" id="RU000405"/>
    </source>
</evidence>
<dbReference type="GO" id="GO:0005886">
    <property type="term" value="C:plasma membrane"/>
    <property type="evidence" value="ECO:0007669"/>
    <property type="project" value="TreeGrafter"/>
</dbReference>
<comment type="similarity">
    <text evidence="9">Belongs to the adenylyl cyclase class-4/guanylyl cyclase family.</text>
</comment>
<evidence type="ECO:0000256" key="12">
    <source>
        <dbReference type="SAM" id="Phobius"/>
    </source>
</evidence>